<dbReference type="SMART" id="SM00906">
    <property type="entry name" value="Fungal_trans"/>
    <property type="match status" value="1"/>
</dbReference>
<sequence length="829" mass="90885">MASSATQSHPAAYHEPAARAAANPSSLTPPPSIRSGSDSGLDTGRPPKRRRINFACDYCRSRKTRCDEGQPSCYACSVAGIDCVTRNRCQPWLDVRRQEAGKVPDRTRMNDASRPGEHVSTSTVQSAAASLAIPRHEATRATLSPRRSRRQPHQANDTITAEAIAALPGIQGPSQTENDPVPIANSPGIHHDSQTHGTSSDPSDTGHGVDDRSELRHRLPILQIDSGNTPLELMASWLDLACCRLQIPRAGPRHPARSEEDPYSGQITHKDFVLPDSLGTWRLLDREALLPLVDRFLEGPNILFPLLQPEKIRHAAHVALVREPRALAQQCGLPVLMQVYLVMILGFASRPDQELDFDAEGYLKYSEGLLGQILQQSTLEALEAITLLSMALRCHGNLAAAGHTMSLAVSMSVSLGLPKYASRLPPGEERRNVWMGVFSFEKMLSFELGRSSLISDDYPELLRSSDLLSGTEQVTTTHDSTIQSREQPKESICEVVLSLAKLLGDIGRSCVQISLKEDDRRAGPISELIRDKVRTTGLSCMKLMGWASDVCPSLYNPTADILFDGRVHPFASFITMQYHTALILVMRNSLLISEKSIRRSVDIIAKDEPWEFAVRNGQSIAVNSARKILNISLESSENETYPALPSLAGPLHAMGVLAVFVATRQNSRMASMDRELLKAAAQVIKDANTSDRGEKQLSFAFNKLDALVAAARSRSLNGSNPSHRTQTGNSVRLPDFTINSRDPASSWTPQSQIPGNDTSLSQGSDEAFRETSNGHVNMAEGDSHFAYSEGWLDDSSPMIMNDFGWNWANFSLLSDGQYDESQVQIQGFV</sequence>
<dbReference type="CDD" id="cd00067">
    <property type="entry name" value="GAL4"/>
    <property type="match status" value="1"/>
</dbReference>
<dbReference type="Pfam" id="PF00172">
    <property type="entry name" value="Zn_clus"/>
    <property type="match status" value="1"/>
</dbReference>
<evidence type="ECO:0000256" key="2">
    <source>
        <dbReference type="ARBA" id="ARBA00022723"/>
    </source>
</evidence>
<gene>
    <name evidence="7" type="ORF">SETTUDRAFT_47033</name>
</gene>
<dbReference type="SMART" id="SM00066">
    <property type="entry name" value="GAL4"/>
    <property type="match status" value="1"/>
</dbReference>
<feature type="domain" description="Zn(2)-C6 fungal-type" evidence="6">
    <location>
        <begin position="55"/>
        <end position="85"/>
    </location>
</feature>
<reference evidence="7 8" key="2">
    <citation type="journal article" date="2013" name="PLoS Genet.">
        <title>Comparative genome structure, secondary metabolite, and effector coding capacity across Cochliobolus pathogens.</title>
        <authorList>
            <person name="Condon B.J."/>
            <person name="Leng Y."/>
            <person name="Wu D."/>
            <person name="Bushley K.E."/>
            <person name="Ohm R.A."/>
            <person name="Otillar R."/>
            <person name="Martin J."/>
            <person name="Schackwitz W."/>
            <person name="Grimwood J."/>
            <person name="MohdZainudin N."/>
            <person name="Xue C."/>
            <person name="Wang R."/>
            <person name="Manning V.A."/>
            <person name="Dhillon B."/>
            <person name="Tu Z.J."/>
            <person name="Steffenson B.J."/>
            <person name="Salamov A."/>
            <person name="Sun H."/>
            <person name="Lowry S."/>
            <person name="LaButti K."/>
            <person name="Han J."/>
            <person name="Copeland A."/>
            <person name="Lindquist E."/>
            <person name="Barry K."/>
            <person name="Schmutz J."/>
            <person name="Baker S.E."/>
            <person name="Ciuffetti L.M."/>
            <person name="Grigoriev I.V."/>
            <person name="Zhong S."/>
            <person name="Turgeon B.G."/>
        </authorList>
    </citation>
    <scope>NUCLEOTIDE SEQUENCE [LARGE SCALE GENOMIC DNA]</scope>
    <source>
        <strain evidence="8">28A</strain>
    </source>
</reference>
<dbReference type="InterPro" id="IPR007219">
    <property type="entry name" value="XnlR_reg_dom"/>
</dbReference>
<dbReference type="GO" id="GO:0008270">
    <property type="term" value="F:zinc ion binding"/>
    <property type="evidence" value="ECO:0007669"/>
    <property type="project" value="InterPro"/>
</dbReference>
<protein>
    <recommendedName>
        <fullName evidence="6">Zn(2)-C6 fungal-type domain-containing protein</fullName>
    </recommendedName>
</protein>
<dbReference type="InterPro" id="IPR001138">
    <property type="entry name" value="Zn2Cys6_DnaBD"/>
</dbReference>
<dbReference type="HOGENOM" id="CLU_010508_1_0_1"/>
<dbReference type="RefSeq" id="XP_008024384.1">
    <property type="nucleotide sequence ID" value="XM_008026193.1"/>
</dbReference>
<dbReference type="GO" id="GO:0006351">
    <property type="term" value="P:DNA-templated transcription"/>
    <property type="evidence" value="ECO:0007669"/>
    <property type="project" value="InterPro"/>
</dbReference>
<keyword evidence="3" id="KW-0238">DNA-binding</keyword>
<keyword evidence="4" id="KW-0539">Nucleus</keyword>
<dbReference type="STRING" id="671987.R0IT72"/>
<dbReference type="PANTHER" id="PTHR46910">
    <property type="entry name" value="TRANSCRIPTION FACTOR PDR1"/>
    <property type="match status" value="1"/>
</dbReference>
<feature type="region of interest" description="Disordered" evidence="5">
    <location>
        <begin position="714"/>
        <end position="768"/>
    </location>
</feature>
<keyword evidence="2" id="KW-0479">Metal-binding</keyword>
<evidence type="ECO:0000256" key="3">
    <source>
        <dbReference type="ARBA" id="ARBA00023125"/>
    </source>
</evidence>
<keyword evidence="8" id="KW-1185">Reference proteome</keyword>
<proteinExistence type="predicted"/>
<feature type="region of interest" description="Disordered" evidence="5">
    <location>
        <begin position="100"/>
        <end position="156"/>
    </location>
</feature>
<organism evidence="7 8">
    <name type="scientific">Exserohilum turcicum (strain 28A)</name>
    <name type="common">Northern leaf blight fungus</name>
    <name type="synonym">Setosphaeria turcica</name>
    <dbReference type="NCBI Taxonomy" id="671987"/>
    <lineage>
        <taxon>Eukaryota</taxon>
        <taxon>Fungi</taxon>
        <taxon>Dikarya</taxon>
        <taxon>Ascomycota</taxon>
        <taxon>Pezizomycotina</taxon>
        <taxon>Dothideomycetes</taxon>
        <taxon>Pleosporomycetidae</taxon>
        <taxon>Pleosporales</taxon>
        <taxon>Pleosporineae</taxon>
        <taxon>Pleosporaceae</taxon>
        <taxon>Exserohilum</taxon>
    </lineage>
</organism>
<feature type="compositionally biased region" description="Polar residues" evidence="5">
    <location>
        <begin position="714"/>
        <end position="730"/>
    </location>
</feature>
<evidence type="ECO:0000256" key="1">
    <source>
        <dbReference type="ARBA" id="ARBA00004123"/>
    </source>
</evidence>
<feature type="compositionally biased region" description="Low complexity" evidence="5">
    <location>
        <begin position="119"/>
        <end position="132"/>
    </location>
</feature>
<comment type="subcellular location">
    <subcellularLocation>
        <location evidence="1">Nucleus</location>
    </subcellularLocation>
</comment>
<dbReference type="PROSITE" id="PS50048">
    <property type="entry name" value="ZN2_CY6_FUNGAL_2"/>
    <property type="match status" value="1"/>
</dbReference>
<dbReference type="InterPro" id="IPR050987">
    <property type="entry name" value="AtrR-like"/>
</dbReference>
<dbReference type="SUPFAM" id="SSF57701">
    <property type="entry name" value="Zn2/Cys6 DNA-binding domain"/>
    <property type="match status" value="1"/>
</dbReference>
<dbReference type="eggNOG" id="ENOG502SM8Z">
    <property type="taxonomic scope" value="Eukaryota"/>
</dbReference>
<evidence type="ECO:0000313" key="7">
    <source>
        <dbReference type="EMBL" id="EOA87856.1"/>
    </source>
</evidence>
<name>R0IT72_EXST2</name>
<dbReference type="GO" id="GO:0005634">
    <property type="term" value="C:nucleus"/>
    <property type="evidence" value="ECO:0007669"/>
    <property type="project" value="UniProtKB-SubCell"/>
</dbReference>
<feature type="compositionally biased region" description="Polar residues" evidence="5">
    <location>
        <begin position="737"/>
        <end position="768"/>
    </location>
</feature>
<dbReference type="GO" id="GO:0003677">
    <property type="term" value="F:DNA binding"/>
    <property type="evidence" value="ECO:0007669"/>
    <property type="project" value="UniProtKB-KW"/>
</dbReference>
<feature type="region of interest" description="Disordered" evidence="5">
    <location>
        <begin position="1"/>
        <end position="47"/>
    </location>
</feature>
<evidence type="ECO:0000313" key="8">
    <source>
        <dbReference type="Proteomes" id="UP000016935"/>
    </source>
</evidence>
<evidence type="ECO:0000256" key="4">
    <source>
        <dbReference type="ARBA" id="ARBA00023242"/>
    </source>
</evidence>
<dbReference type="Gene3D" id="4.10.240.10">
    <property type="entry name" value="Zn(2)-C6 fungal-type DNA-binding domain"/>
    <property type="match status" value="1"/>
</dbReference>
<dbReference type="AlphaFoldDB" id="R0IT72"/>
<dbReference type="OrthoDB" id="3037908at2759"/>
<dbReference type="Proteomes" id="UP000016935">
    <property type="component" value="Unassembled WGS sequence"/>
</dbReference>
<dbReference type="CDD" id="cd12148">
    <property type="entry name" value="fungal_TF_MHR"/>
    <property type="match status" value="1"/>
</dbReference>
<dbReference type="Pfam" id="PF04082">
    <property type="entry name" value="Fungal_trans"/>
    <property type="match status" value="1"/>
</dbReference>
<feature type="compositionally biased region" description="Basic and acidic residues" evidence="5">
    <location>
        <begin position="100"/>
        <end position="117"/>
    </location>
</feature>
<evidence type="ECO:0000256" key="5">
    <source>
        <dbReference type="SAM" id="MobiDB-lite"/>
    </source>
</evidence>
<feature type="compositionally biased region" description="Low complexity" evidence="5">
    <location>
        <begin position="10"/>
        <end position="24"/>
    </location>
</feature>
<dbReference type="PANTHER" id="PTHR46910:SF3">
    <property type="entry name" value="HALOTOLERANCE PROTEIN 9-RELATED"/>
    <property type="match status" value="1"/>
</dbReference>
<feature type="region of interest" description="Disordered" evidence="5">
    <location>
        <begin position="169"/>
        <end position="212"/>
    </location>
</feature>
<dbReference type="GeneID" id="19405103"/>
<dbReference type="PROSITE" id="PS00463">
    <property type="entry name" value="ZN2_CY6_FUNGAL_1"/>
    <property type="match status" value="1"/>
</dbReference>
<dbReference type="EMBL" id="KB908559">
    <property type="protein sequence ID" value="EOA87856.1"/>
    <property type="molecule type" value="Genomic_DNA"/>
</dbReference>
<dbReference type="GO" id="GO:0000981">
    <property type="term" value="F:DNA-binding transcription factor activity, RNA polymerase II-specific"/>
    <property type="evidence" value="ECO:0007669"/>
    <property type="project" value="InterPro"/>
</dbReference>
<accession>R0IT72</accession>
<dbReference type="InterPro" id="IPR036864">
    <property type="entry name" value="Zn2-C6_fun-type_DNA-bd_sf"/>
</dbReference>
<reference evidence="7 8" key="1">
    <citation type="journal article" date="2012" name="PLoS Pathog.">
        <title>Diverse lifestyles and strategies of plant pathogenesis encoded in the genomes of eighteen Dothideomycetes fungi.</title>
        <authorList>
            <person name="Ohm R.A."/>
            <person name="Feau N."/>
            <person name="Henrissat B."/>
            <person name="Schoch C.L."/>
            <person name="Horwitz B.A."/>
            <person name="Barry K.W."/>
            <person name="Condon B.J."/>
            <person name="Copeland A.C."/>
            <person name="Dhillon B."/>
            <person name="Glaser F."/>
            <person name="Hesse C.N."/>
            <person name="Kosti I."/>
            <person name="LaButti K."/>
            <person name="Lindquist E.A."/>
            <person name="Lucas S."/>
            <person name="Salamov A.A."/>
            <person name="Bradshaw R.E."/>
            <person name="Ciuffetti L."/>
            <person name="Hamelin R.C."/>
            <person name="Kema G.H.J."/>
            <person name="Lawrence C."/>
            <person name="Scott J.A."/>
            <person name="Spatafora J.W."/>
            <person name="Turgeon B.G."/>
            <person name="de Wit P.J.G.M."/>
            <person name="Zhong S."/>
            <person name="Goodwin S.B."/>
            <person name="Grigoriev I.V."/>
        </authorList>
    </citation>
    <scope>NUCLEOTIDE SEQUENCE [LARGE SCALE GENOMIC DNA]</scope>
    <source>
        <strain evidence="8">28A</strain>
    </source>
</reference>
<evidence type="ECO:0000259" key="6">
    <source>
        <dbReference type="PROSITE" id="PS50048"/>
    </source>
</evidence>